<dbReference type="SMART" id="SM00895">
    <property type="entry name" value="FCD"/>
    <property type="match status" value="1"/>
</dbReference>
<dbReference type="InterPro" id="IPR008920">
    <property type="entry name" value="TF_FadR/GntR_C"/>
</dbReference>
<dbReference type="SUPFAM" id="SSF48008">
    <property type="entry name" value="GntR ligand-binding domain-like"/>
    <property type="match status" value="1"/>
</dbReference>
<dbReference type="SUPFAM" id="SSF46785">
    <property type="entry name" value="Winged helix' DNA-binding domain"/>
    <property type="match status" value="1"/>
</dbReference>
<keyword evidence="1" id="KW-0805">Transcription regulation</keyword>
<evidence type="ECO:0000259" key="4">
    <source>
        <dbReference type="PROSITE" id="PS50949"/>
    </source>
</evidence>
<dbReference type="EMBL" id="BMJI01000007">
    <property type="protein sequence ID" value="GGC89419.1"/>
    <property type="molecule type" value="Genomic_DNA"/>
</dbReference>
<dbReference type="Gene3D" id="1.20.120.530">
    <property type="entry name" value="GntR ligand-binding domain-like"/>
    <property type="match status" value="1"/>
</dbReference>
<dbReference type="InterPro" id="IPR011711">
    <property type="entry name" value="GntR_C"/>
</dbReference>
<dbReference type="InterPro" id="IPR036390">
    <property type="entry name" value="WH_DNA-bd_sf"/>
</dbReference>
<feature type="domain" description="HTH gntR-type" evidence="4">
    <location>
        <begin position="1"/>
        <end position="66"/>
    </location>
</feature>
<evidence type="ECO:0000256" key="2">
    <source>
        <dbReference type="ARBA" id="ARBA00023125"/>
    </source>
</evidence>
<dbReference type="SMART" id="SM00345">
    <property type="entry name" value="HTH_GNTR"/>
    <property type="match status" value="1"/>
</dbReference>
<keyword evidence="6" id="KW-1185">Reference proteome</keyword>
<name>A0ABQ1P1U8_9MICC</name>
<gene>
    <name evidence="5" type="ORF">GCM10011512_15450</name>
</gene>
<protein>
    <submittedName>
        <fullName evidence="5">GntR family transcriptional regulator</fullName>
    </submittedName>
</protein>
<dbReference type="CDD" id="cd07377">
    <property type="entry name" value="WHTH_GntR"/>
    <property type="match status" value="1"/>
</dbReference>
<comment type="caution">
    <text evidence="5">The sequence shown here is derived from an EMBL/GenBank/DDBJ whole genome shotgun (WGS) entry which is preliminary data.</text>
</comment>
<accession>A0ABQ1P1U8</accession>
<dbReference type="InterPro" id="IPR036388">
    <property type="entry name" value="WH-like_DNA-bd_sf"/>
</dbReference>
<evidence type="ECO:0000313" key="6">
    <source>
        <dbReference type="Proteomes" id="UP000597761"/>
    </source>
</evidence>
<evidence type="ECO:0000256" key="1">
    <source>
        <dbReference type="ARBA" id="ARBA00023015"/>
    </source>
</evidence>
<proteinExistence type="predicted"/>
<dbReference type="Gene3D" id="1.10.10.10">
    <property type="entry name" value="Winged helix-like DNA-binding domain superfamily/Winged helix DNA-binding domain"/>
    <property type="match status" value="1"/>
</dbReference>
<keyword evidence="3" id="KW-0804">Transcription</keyword>
<dbReference type="Pfam" id="PF07729">
    <property type="entry name" value="FCD"/>
    <property type="match status" value="1"/>
</dbReference>
<dbReference type="PROSITE" id="PS50949">
    <property type="entry name" value="HTH_GNTR"/>
    <property type="match status" value="1"/>
</dbReference>
<evidence type="ECO:0000313" key="5">
    <source>
        <dbReference type="EMBL" id="GGC89419.1"/>
    </source>
</evidence>
<dbReference type="PANTHER" id="PTHR43537:SF5">
    <property type="entry name" value="UXU OPERON TRANSCRIPTIONAL REGULATOR"/>
    <property type="match status" value="1"/>
</dbReference>
<sequence length="205" mass="23034">MAEHAYRELRARIIDLRLPPGTALDEDGLRGELGVGRTPMREAVKRLEAERMVQVYPRRGTIVTEVSLLDLRAISDARRVMEAYAARTAAGRLGEADRARFADLLERIPAAAQVPPAQAMAFDREVHQVIWAVMRNPYLEDTLGHYFDVALRLWNYVLDRIPPMHANVAEHADLLHAILDGDGETAGRLAEEHVTHFETLVRASL</sequence>
<dbReference type="Proteomes" id="UP000597761">
    <property type="component" value="Unassembled WGS sequence"/>
</dbReference>
<keyword evidence="2" id="KW-0238">DNA-binding</keyword>
<dbReference type="InterPro" id="IPR000524">
    <property type="entry name" value="Tscrpt_reg_HTH_GntR"/>
</dbReference>
<evidence type="ECO:0000256" key="3">
    <source>
        <dbReference type="ARBA" id="ARBA00023163"/>
    </source>
</evidence>
<dbReference type="Pfam" id="PF00392">
    <property type="entry name" value="GntR"/>
    <property type="match status" value="1"/>
</dbReference>
<organism evidence="5 6">
    <name type="scientific">Tersicoccus solisilvae</name>
    <dbReference type="NCBI Taxonomy" id="1882339"/>
    <lineage>
        <taxon>Bacteria</taxon>
        <taxon>Bacillati</taxon>
        <taxon>Actinomycetota</taxon>
        <taxon>Actinomycetes</taxon>
        <taxon>Micrococcales</taxon>
        <taxon>Micrococcaceae</taxon>
        <taxon>Tersicoccus</taxon>
    </lineage>
</organism>
<reference evidence="6" key="1">
    <citation type="journal article" date="2019" name="Int. J. Syst. Evol. Microbiol.">
        <title>The Global Catalogue of Microorganisms (GCM) 10K type strain sequencing project: providing services to taxonomists for standard genome sequencing and annotation.</title>
        <authorList>
            <consortium name="The Broad Institute Genomics Platform"/>
            <consortium name="The Broad Institute Genome Sequencing Center for Infectious Disease"/>
            <person name="Wu L."/>
            <person name="Ma J."/>
        </authorList>
    </citation>
    <scope>NUCLEOTIDE SEQUENCE [LARGE SCALE GENOMIC DNA]</scope>
    <source>
        <strain evidence="6">CGMCC 1.15480</strain>
    </source>
</reference>
<dbReference type="PANTHER" id="PTHR43537">
    <property type="entry name" value="TRANSCRIPTIONAL REGULATOR, GNTR FAMILY"/>
    <property type="match status" value="1"/>
</dbReference>